<name>X0TUX9_9ZZZZ</name>
<protein>
    <submittedName>
        <fullName evidence="1">Uncharacterized protein</fullName>
    </submittedName>
</protein>
<organism evidence="1">
    <name type="scientific">marine sediment metagenome</name>
    <dbReference type="NCBI Taxonomy" id="412755"/>
    <lineage>
        <taxon>unclassified sequences</taxon>
        <taxon>metagenomes</taxon>
        <taxon>ecological metagenomes</taxon>
    </lineage>
</organism>
<dbReference type="EMBL" id="BARS01016030">
    <property type="protein sequence ID" value="GAF97034.1"/>
    <property type="molecule type" value="Genomic_DNA"/>
</dbReference>
<accession>X0TUX9</accession>
<evidence type="ECO:0000313" key="1">
    <source>
        <dbReference type="EMBL" id="GAF97034.1"/>
    </source>
</evidence>
<dbReference type="AlphaFoldDB" id="X0TUX9"/>
<proteinExistence type="predicted"/>
<comment type="caution">
    <text evidence="1">The sequence shown here is derived from an EMBL/GenBank/DDBJ whole genome shotgun (WGS) entry which is preliminary data.</text>
</comment>
<gene>
    <name evidence="1" type="ORF">S01H1_26444</name>
</gene>
<sequence length="40" mass="4618">YIYKLEPDWAAIGDFLAQREADLQPEIADWLKTLKKGLPT</sequence>
<reference evidence="1" key="1">
    <citation type="journal article" date="2014" name="Front. Microbiol.">
        <title>High frequency of phylogenetically diverse reductive dehalogenase-homologous genes in deep subseafloor sedimentary metagenomes.</title>
        <authorList>
            <person name="Kawai M."/>
            <person name="Futagami T."/>
            <person name="Toyoda A."/>
            <person name="Takaki Y."/>
            <person name="Nishi S."/>
            <person name="Hori S."/>
            <person name="Arai W."/>
            <person name="Tsubouchi T."/>
            <person name="Morono Y."/>
            <person name="Uchiyama I."/>
            <person name="Ito T."/>
            <person name="Fujiyama A."/>
            <person name="Inagaki F."/>
            <person name="Takami H."/>
        </authorList>
    </citation>
    <scope>NUCLEOTIDE SEQUENCE</scope>
    <source>
        <strain evidence="1">Expedition CK06-06</strain>
    </source>
</reference>
<feature type="non-terminal residue" evidence="1">
    <location>
        <position position="1"/>
    </location>
</feature>